<dbReference type="PANTHER" id="PTHR11373:SF4">
    <property type="entry name" value="DEOXYNUCLEOSIDE TRIPHOSPHATE TRIPHOSPHOHYDROLASE SAMHD1"/>
    <property type="match status" value="1"/>
</dbReference>
<evidence type="ECO:0000259" key="2">
    <source>
        <dbReference type="Pfam" id="PF19276"/>
    </source>
</evidence>
<feature type="compositionally biased region" description="Polar residues" evidence="1">
    <location>
        <begin position="463"/>
        <end position="474"/>
    </location>
</feature>
<feature type="region of interest" description="Disordered" evidence="1">
    <location>
        <begin position="463"/>
        <end position="520"/>
    </location>
</feature>
<dbReference type="Gene3D" id="3.30.70.2760">
    <property type="match status" value="1"/>
</dbReference>
<dbReference type="OrthoDB" id="9991235at2759"/>
<dbReference type="PANTHER" id="PTHR11373">
    <property type="entry name" value="DEOXYNUCLEOSIDE TRIPHOSPHATE TRIPHOSPHOHYDROLASE"/>
    <property type="match status" value="1"/>
</dbReference>
<reference evidence="3" key="1">
    <citation type="submission" date="2021-03" db="EMBL/GenBank/DDBJ databases">
        <title>Evolutionary innovations through gain and loss of genes in the ectomycorrhizal Boletales.</title>
        <authorList>
            <person name="Wu G."/>
            <person name="Miyauchi S."/>
            <person name="Morin E."/>
            <person name="Yang Z.-L."/>
            <person name="Xu J."/>
            <person name="Martin F.M."/>
        </authorList>
    </citation>
    <scope>NUCLEOTIDE SEQUENCE</scope>
    <source>
        <strain evidence="3">BR01</strain>
    </source>
</reference>
<dbReference type="SUPFAM" id="SSF109604">
    <property type="entry name" value="HD-domain/PDEase-like"/>
    <property type="match status" value="1"/>
</dbReference>
<sequence>MVPRLGRHLYPRGTVRICLLLPPFSSSSHTSLVPNACLGIRYGRPGKKKWKHEHASEMMFDDMVQTYQLDITPEEVIIVKALISGKASRCPLGETMPFLFEIVANERNGLDVDKFDYILRDCHAVGDKGNISISRIIHSARVVEGKICYDIKDANQIYELFYTRFSLHKRIYNHKTTKAIEYMVIDALLEAEPFLKIADLVENPKRYVFLTDNLLNRIEESTEEELGPARAIIERIRTRDLYKVVDFKVFSHEDKQMVEENVTADAIVKVAKSGVLTGVDEELVAQLKPSHVVVTCSMLHYGKGKDNPLDQVTFYSKKKPKECAKADYSDISLLMPSSFAEAWLRVYTKDEAFHGLIQAAYRHILKSLAPSGPHGLPASTEEAQEEEESGPGSTVAAEGGDSDVDVHPITLKVWRPGSPTLGDSPSTPRMFARNVSTGSIGSVSGLGVGAAGVGAAGRSRTMARNSSFSENQFTAVPPNFRGESPSRKPRSKRGRNVSDTFEGGRPRKSARLSEKDADAS</sequence>
<dbReference type="Proteomes" id="UP000683000">
    <property type="component" value="Unassembled WGS sequence"/>
</dbReference>
<dbReference type="Gene3D" id="1.10.3210.10">
    <property type="entry name" value="Hypothetical protein af1432"/>
    <property type="match status" value="1"/>
</dbReference>
<dbReference type="GO" id="GO:0008832">
    <property type="term" value="F:dGTPase activity"/>
    <property type="evidence" value="ECO:0007669"/>
    <property type="project" value="TreeGrafter"/>
</dbReference>
<dbReference type="GO" id="GO:0005634">
    <property type="term" value="C:nucleus"/>
    <property type="evidence" value="ECO:0007669"/>
    <property type="project" value="TreeGrafter"/>
</dbReference>
<dbReference type="EMBL" id="JAGFBS010000015">
    <property type="protein sequence ID" value="KAG6375222.1"/>
    <property type="molecule type" value="Genomic_DNA"/>
</dbReference>
<dbReference type="InterPro" id="IPR045509">
    <property type="entry name" value="HD_assoc_2"/>
</dbReference>
<keyword evidence="4" id="KW-1185">Reference proteome</keyword>
<dbReference type="Pfam" id="PF19276">
    <property type="entry name" value="HD_assoc_2"/>
    <property type="match status" value="1"/>
</dbReference>
<gene>
    <name evidence="3" type="ORF">JVT61DRAFT_3435</name>
</gene>
<name>A0A8I2YNZ7_9AGAM</name>
<proteinExistence type="predicted"/>
<comment type="caution">
    <text evidence="3">The sequence shown here is derived from an EMBL/GenBank/DDBJ whole genome shotgun (WGS) entry which is preliminary data.</text>
</comment>
<dbReference type="AlphaFoldDB" id="A0A8I2YNZ7"/>
<protein>
    <recommendedName>
        <fullName evidence="2">HD-associated domain-containing protein</fullName>
    </recommendedName>
</protein>
<evidence type="ECO:0000256" key="1">
    <source>
        <dbReference type="SAM" id="MobiDB-lite"/>
    </source>
</evidence>
<evidence type="ECO:0000313" key="3">
    <source>
        <dbReference type="EMBL" id="KAG6375222.1"/>
    </source>
</evidence>
<feature type="region of interest" description="Disordered" evidence="1">
    <location>
        <begin position="372"/>
        <end position="430"/>
    </location>
</feature>
<feature type="compositionally biased region" description="Basic and acidic residues" evidence="1">
    <location>
        <begin position="511"/>
        <end position="520"/>
    </location>
</feature>
<dbReference type="InterPro" id="IPR050135">
    <property type="entry name" value="dGTPase-like"/>
</dbReference>
<feature type="domain" description="HD-associated" evidence="2">
    <location>
        <begin position="133"/>
        <end position="260"/>
    </location>
</feature>
<dbReference type="GO" id="GO:0006203">
    <property type="term" value="P:dGTP catabolic process"/>
    <property type="evidence" value="ECO:0007669"/>
    <property type="project" value="TreeGrafter"/>
</dbReference>
<evidence type="ECO:0000313" key="4">
    <source>
        <dbReference type="Proteomes" id="UP000683000"/>
    </source>
</evidence>
<organism evidence="3 4">
    <name type="scientific">Boletus reticuloceps</name>
    <dbReference type="NCBI Taxonomy" id="495285"/>
    <lineage>
        <taxon>Eukaryota</taxon>
        <taxon>Fungi</taxon>
        <taxon>Dikarya</taxon>
        <taxon>Basidiomycota</taxon>
        <taxon>Agaricomycotina</taxon>
        <taxon>Agaricomycetes</taxon>
        <taxon>Agaricomycetidae</taxon>
        <taxon>Boletales</taxon>
        <taxon>Boletineae</taxon>
        <taxon>Boletaceae</taxon>
        <taxon>Boletoideae</taxon>
        <taxon>Boletus</taxon>
    </lineage>
</organism>
<accession>A0A8I2YNZ7</accession>